<comment type="subcellular location">
    <subcellularLocation>
        <location evidence="2">Lipid droplet</location>
    </subcellularLocation>
    <subcellularLocation>
        <location evidence="1">Membrane</location>
        <topology evidence="1">Multi-pass membrane protein</topology>
    </subcellularLocation>
</comment>
<reference evidence="9" key="1">
    <citation type="submission" date="2020-06" db="EMBL/GenBank/DDBJ databases">
        <authorList>
            <person name="Li T."/>
            <person name="Hu X."/>
            <person name="Zhang T."/>
            <person name="Song X."/>
            <person name="Zhang H."/>
            <person name="Dai N."/>
            <person name="Sheng W."/>
            <person name="Hou X."/>
            <person name="Wei L."/>
        </authorList>
    </citation>
    <scope>NUCLEOTIDE SEQUENCE</scope>
    <source>
        <strain evidence="9">G02</strain>
        <tissue evidence="9">Leaf</tissue>
    </source>
</reference>
<reference evidence="9" key="2">
    <citation type="journal article" date="2024" name="Plant">
        <title>Genomic evolution and insights into agronomic trait innovations of Sesamum species.</title>
        <authorList>
            <person name="Miao H."/>
            <person name="Wang L."/>
            <person name="Qu L."/>
            <person name="Liu H."/>
            <person name="Sun Y."/>
            <person name="Le M."/>
            <person name="Wang Q."/>
            <person name="Wei S."/>
            <person name="Zheng Y."/>
            <person name="Lin W."/>
            <person name="Duan Y."/>
            <person name="Cao H."/>
            <person name="Xiong S."/>
            <person name="Wang X."/>
            <person name="Wei L."/>
            <person name="Li C."/>
            <person name="Ma Q."/>
            <person name="Ju M."/>
            <person name="Zhao R."/>
            <person name="Li G."/>
            <person name="Mu C."/>
            <person name="Tian Q."/>
            <person name="Mei H."/>
            <person name="Zhang T."/>
            <person name="Gao T."/>
            <person name="Zhang H."/>
        </authorList>
    </citation>
    <scope>NUCLEOTIDE SEQUENCE</scope>
    <source>
        <strain evidence="9">G02</strain>
    </source>
</reference>
<keyword evidence="5 8" id="KW-0812">Transmembrane</keyword>
<dbReference type="GO" id="GO:0019915">
    <property type="term" value="P:lipid storage"/>
    <property type="evidence" value="ECO:0007669"/>
    <property type="project" value="TreeGrafter"/>
</dbReference>
<keyword evidence="6 8" id="KW-1133">Transmembrane helix</keyword>
<protein>
    <submittedName>
        <fullName evidence="9">Oleosin</fullName>
    </submittedName>
</protein>
<feature type="transmembrane region" description="Helical" evidence="8">
    <location>
        <begin position="18"/>
        <end position="38"/>
    </location>
</feature>
<dbReference type="PANTHER" id="PTHR33203:SF24">
    <property type="entry name" value="OLEOSIN"/>
    <property type="match status" value="1"/>
</dbReference>
<proteinExistence type="inferred from homology"/>
<name>A0AAW2WKS8_SESRA</name>
<dbReference type="EMBL" id="JACGWJ010000001">
    <property type="protein sequence ID" value="KAL0442133.1"/>
    <property type="molecule type" value="Genomic_DNA"/>
</dbReference>
<evidence type="ECO:0000256" key="3">
    <source>
        <dbReference type="ARBA" id="ARBA00010858"/>
    </source>
</evidence>
<sequence>MSDPAITLQDSAPRRSQAVGFLAGIIVICGLLFGLFGLALTGTMIALAVATPGLVFFSPIIIPTVLSLLLIIAGFMFSGGCLAAALAATVWMCRYMAGKSPLGSEQLDYLTTKFGGKATTSDG</sequence>
<comment type="similarity">
    <text evidence="3">Belongs to the oleosin family.</text>
</comment>
<evidence type="ECO:0000256" key="1">
    <source>
        <dbReference type="ARBA" id="ARBA00004141"/>
    </source>
</evidence>
<gene>
    <name evidence="9" type="ORF">Sradi_0152200</name>
</gene>
<accession>A0AAW2WKS8</accession>
<dbReference type="GO" id="GO:0016020">
    <property type="term" value="C:membrane"/>
    <property type="evidence" value="ECO:0007669"/>
    <property type="project" value="UniProtKB-SubCell"/>
</dbReference>
<organism evidence="9">
    <name type="scientific">Sesamum radiatum</name>
    <name type="common">Black benniseed</name>
    <dbReference type="NCBI Taxonomy" id="300843"/>
    <lineage>
        <taxon>Eukaryota</taxon>
        <taxon>Viridiplantae</taxon>
        <taxon>Streptophyta</taxon>
        <taxon>Embryophyta</taxon>
        <taxon>Tracheophyta</taxon>
        <taxon>Spermatophyta</taxon>
        <taxon>Magnoliopsida</taxon>
        <taxon>eudicotyledons</taxon>
        <taxon>Gunneridae</taxon>
        <taxon>Pentapetalae</taxon>
        <taxon>asterids</taxon>
        <taxon>lamiids</taxon>
        <taxon>Lamiales</taxon>
        <taxon>Pedaliaceae</taxon>
        <taxon>Sesamum</taxon>
    </lineage>
</organism>
<dbReference type="PANTHER" id="PTHR33203">
    <property type="entry name" value="OLEOSIN"/>
    <property type="match status" value="1"/>
</dbReference>
<feature type="transmembrane region" description="Helical" evidence="8">
    <location>
        <begin position="68"/>
        <end position="93"/>
    </location>
</feature>
<evidence type="ECO:0000256" key="5">
    <source>
        <dbReference type="ARBA" id="ARBA00022692"/>
    </source>
</evidence>
<dbReference type="AlphaFoldDB" id="A0AAW2WKS8"/>
<feature type="transmembrane region" description="Helical" evidence="8">
    <location>
        <begin position="45"/>
        <end position="62"/>
    </location>
</feature>
<evidence type="ECO:0000313" key="9">
    <source>
        <dbReference type="EMBL" id="KAL0442133.1"/>
    </source>
</evidence>
<evidence type="ECO:0000256" key="4">
    <source>
        <dbReference type="ARBA" id="ARBA00022677"/>
    </source>
</evidence>
<dbReference type="GO" id="GO:0009791">
    <property type="term" value="P:post-embryonic development"/>
    <property type="evidence" value="ECO:0007669"/>
    <property type="project" value="UniProtKB-ARBA"/>
</dbReference>
<dbReference type="Pfam" id="PF01277">
    <property type="entry name" value="Oleosin"/>
    <property type="match status" value="1"/>
</dbReference>
<dbReference type="InterPro" id="IPR000136">
    <property type="entry name" value="Oleosin"/>
</dbReference>
<comment type="caution">
    <text evidence="9">The sequence shown here is derived from an EMBL/GenBank/DDBJ whole genome shotgun (WGS) entry which is preliminary data.</text>
</comment>
<evidence type="ECO:0000256" key="2">
    <source>
        <dbReference type="ARBA" id="ARBA00004502"/>
    </source>
</evidence>
<dbReference type="GO" id="GO:0048608">
    <property type="term" value="P:reproductive structure development"/>
    <property type="evidence" value="ECO:0007669"/>
    <property type="project" value="UniProtKB-ARBA"/>
</dbReference>
<evidence type="ECO:0000256" key="6">
    <source>
        <dbReference type="ARBA" id="ARBA00022989"/>
    </source>
</evidence>
<dbReference type="GO" id="GO:0012511">
    <property type="term" value="C:monolayer-surrounded lipid storage body"/>
    <property type="evidence" value="ECO:0007669"/>
    <property type="project" value="InterPro"/>
</dbReference>
<evidence type="ECO:0000256" key="8">
    <source>
        <dbReference type="SAM" id="Phobius"/>
    </source>
</evidence>
<keyword evidence="4" id="KW-0551">Lipid droplet</keyword>
<evidence type="ECO:0000256" key="7">
    <source>
        <dbReference type="ARBA" id="ARBA00023136"/>
    </source>
</evidence>
<keyword evidence="7 8" id="KW-0472">Membrane</keyword>